<evidence type="ECO:0000313" key="8">
    <source>
        <dbReference type="Proteomes" id="UP001159427"/>
    </source>
</evidence>
<evidence type="ECO:0000256" key="2">
    <source>
        <dbReference type="ARBA" id="ARBA00022670"/>
    </source>
</evidence>
<evidence type="ECO:0000256" key="6">
    <source>
        <dbReference type="ARBA" id="ARBA00023049"/>
    </source>
</evidence>
<accession>A0ABN8MJT0</accession>
<evidence type="ECO:0000313" key="7">
    <source>
        <dbReference type="EMBL" id="CAH3028836.1"/>
    </source>
</evidence>
<evidence type="ECO:0008006" key="9">
    <source>
        <dbReference type="Google" id="ProtNLM"/>
    </source>
</evidence>
<evidence type="ECO:0000256" key="4">
    <source>
        <dbReference type="ARBA" id="ARBA00022801"/>
    </source>
</evidence>
<reference evidence="7 8" key="1">
    <citation type="submission" date="2022-05" db="EMBL/GenBank/DDBJ databases">
        <authorList>
            <consortium name="Genoscope - CEA"/>
            <person name="William W."/>
        </authorList>
    </citation>
    <scope>NUCLEOTIDE SEQUENCE [LARGE SCALE GENOMIC DNA]</scope>
</reference>
<dbReference type="InterPro" id="IPR024079">
    <property type="entry name" value="MetalloPept_cat_dom_sf"/>
</dbReference>
<name>A0ABN8MJT0_9CNID</name>
<dbReference type="PANTHER" id="PTHR15910:SF1">
    <property type="entry name" value="ARCHAEMETZINCIN-2"/>
    <property type="match status" value="1"/>
</dbReference>
<keyword evidence="5" id="KW-0862">Zinc</keyword>
<keyword evidence="3" id="KW-0479">Metal-binding</keyword>
<comment type="cofactor">
    <cofactor evidence="1">
        <name>Zn(2+)</name>
        <dbReference type="ChEBI" id="CHEBI:29105"/>
    </cofactor>
</comment>
<evidence type="ECO:0000256" key="5">
    <source>
        <dbReference type="ARBA" id="ARBA00022833"/>
    </source>
</evidence>
<sequence>MATASQSSSSSSSSFITTTVRDLGNLQQLSKKEKAFLTEGIKDKKLFPPLPTPDEDAWLSSHTETQQSHAAWSRKFQSVVTAASQNNKICLVPLGDEWTESEVDVDKSSNKESFLSLLQRFAAAFFTGYQVVVLPSVSINKLKCKTRRHCGHLQLFIPDVYKYLQSKWPRGAFCVVGITMIDLYPNESWNFVFGQANPGAGVGVFSFARYDPLFYEPRSVANKSPCTSTLVLWRSCKVVMTHEISHLFCLKHCVYFSCAMNGSNHLEESNRRPMFTCPVCLNKLKSCLGFDIKKRYQALLEFCQSVQDENFAEACVWLENAVEKLS</sequence>
<dbReference type="Gene3D" id="3.40.390.10">
    <property type="entry name" value="Collagenase (Catalytic Domain)"/>
    <property type="match status" value="1"/>
</dbReference>
<dbReference type="EMBL" id="CALNXI010000537">
    <property type="protein sequence ID" value="CAH3028836.1"/>
    <property type="molecule type" value="Genomic_DNA"/>
</dbReference>
<evidence type="ECO:0000256" key="1">
    <source>
        <dbReference type="ARBA" id="ARBA00001947"/>
    </source>
</evidence>
<dbReference type="SUPFAM" id="SSF55486">
    <property type="entry name" value="Metalloproteases ('zincins'), catalytic domain"/>
    <property type="match status" value="1"/>
</dbReference>
<evidence type="ECO:0000256" key="3">
    <source>
        <dbReference type="ARBA" id="ARBA00022723"/>
    </source>
</evidence>
<organism evidence="7 8">
    <name type="scientific">Porites evermanni</name>
    <dbReference type="NCBI Taxonomy" id="104178"/>
    <lineage>
        <taxon>Eukaryota</taxon>
        <taxon>Metazoa</taxon>
        <taxon>Cnidaria</taxon>
        <taxon>Anthozoa</taxon>
        <taxon>Hexacorallia</taxon>
        <taxon>Scleractinia</taxon>
        <taxon>Fungiina</taxon>
        <taxon>Poritidae</taxon>
        <taxon>Porites</taxon>
    </lineage>
</organism>
<dbReference type="CDD" id="cd11375">
    <property type="entry name" value="Peptidase_M54"/>
    <property type="match status" value="1"/>
</dbReference>
<comment type="caution">
    <text evidence="7">The sequence shown here is derived from an EMBL/GenBank/DDBJ whole genome shotgun (WGS) entry which is preliminary data.</text>
</comment>
<dbReference type="InterPro" id="IPR012962">
    <property type="entry name" value="Pept_M54_archaemetzincn"/>
</dbReference>
<gene>
    <name evidence="7" type="ORF">PEVE_00034982</name>
</gene>
<keyword evidence="2" id="KW-0645">Protease</keyword>
<dbReference type="Proteomes" id="UP001159427">
    <property type="component" value="Unassembled WGS sequence"/>
</dbReference>
<dbReference type="Pfam" id="PF07998">
    <property type="entry name" value="Peptidase_M54"/>
    <property type="match status" value="1"/>
</dbReference>
<proteinExistence type="predicted"/>
<keyword evidence="8" id="KW-1185">Reference proteome</keyword>
<keyword evidence="6" id="KW-0482">Metalloprotease</keyword>
<keyword evidence="4" id="KW-0378">Hydrolase</keyword>
<dbReference type="PANTHER" id="PTHR15910">
    <property type="entry name" value="ARCHAEMETZINCIN"/>
    <property type="match status" value="1"/>
</dbReference>
<protein>
    <recommendedName>
        <fullName evidence="9">Archaemetzincin-2</fullName>
    </recommendedName>
</protein>